<evidence type="ECO:0000313" key="8">
    <source>
        <dbReference type="Proteomes" id="UP000438699"/>
    </source>
</evidence>
<dbReference type="PROSITE" id="PS51257">
    <property type="entry name" value="PROKAR_LIPOPROTEIN"/>
    <property type="match status" value="1"/>
</dbReference>
<keyword evidence="4" id="KW-0564">Palmitate</keyword>
<dbReference type="Gene3D" id="3.30.70.1070">
    <property type="entry name" value="Sporulation related repeat"/>
    <property type="match status" value="1"/>
</dbReference>
<keyword evidence="1" id="KW-0732">Signal</keyword>
<evidence type="ECO:0000256" key="2">
    <source>
        <dbReference type="ARBA" id="ARBA00023239"/>
    </source>
</evidence>
<evidence type="ECO:0000256" key="1">
    <source>
        <dbReference type="ARBA" id="ARBA00022729"/>
    </source>
</evidence>
<dbReference type="InterPro" id="IPR036680">
    <property type="entry name" value="SPOR-like_sf"/>
</dbReference>
<keyword evidence="4" id="KW-0449">Lipoprotein</keyword>
<dbReference type="GO" id="GO:0005886">
    <property type="term" value="C:plasma membrane"/>
    <property type="evidence" value="ECO:0007669"/>
    <property type="project" value="UniProtKB-SubCell"/>
</dbReference>
<dbReference type="Proteomes" id="UP000438699">
    <property type="component" value="Unassembled WGS sequence"/>
</dbReference>
<gene>
    <name evidence="4" type="primary">rlpA</name>
    <name evidence="7" type="ORF">F8A88_03420</name>
</gene>
<keyword evidence="4" id="KW-1003">Cell membrane</keyword>
<dbReference type="RefSeq" id="WP_151149666.1">
    <property type="nucleotide sequence ID" value="NZ_WAIE01000001.1"/>
</dbReference>
<proteinExistence type="inferred from homology"/>
<dbReference type="GO" id="GO:0071555">
    <property type="term" value="P:cell wall organization"/>
    <property type="evidence" value="ECO:0007669"/>
    <property type="project" value="UniProtKB-KW"/>
</dbReference>
<dbReference type="InterPro" id="IPR036908">
    <property type="entry name" value="RlpA-like_sf"/>
</dbReference>
<sequence length="258" mass="28416">MHRISLIIALLAIVLMSGCSVMNKVNPFPQHIYSSAPSTSGSDSATRAYAPKTKPYRVMGVTYYPLKSARGYDEVGMASWYGSDFHGKKTATGERYNMYGLSAAHKTLPLGTKVRVTNLSNGRSVYLTINDRGPFVRGRIIDLSYGAARKLGSVNQGVIRVRITAVGSSPAPRTSTTVVATRADRFHVRVGAFANRDNAAKMYRQLRAAGYEQSRISIVNSNGRRLHVVQAGTYASREQARRVLDRLKRMFPSSYITT</sequence>
<dbReference type="OrthoDB" id="9779128at2"/>
<dbReference type="InterPro" id="IPR012997">
    <property type="entry name" value="RplA"/>
</dbReference>
<dbReference type="InterPro" id="IPR009009">
    <property type="entry name" value="RlpA-like_DPBB"/>
</dbReference>
<keyword evidence="2 4" id="KW-0456">Lyase</keyword>
<dbReference type="SUPFAM" id="SSF110997">
    <property type="entry name" value="Sporulation related repeat"/>
    <property type="match status" value="1"/>
</dbReference>
<dbReference type="InterPro" id="IPR034718">
    <property type="entry name" value="RlpA"/>
</dbReference>
<dbReference type="SUPFAM" id="SSF50685">
    <property type="entry name" value="Barwin-like endoglucanases"/>
    <property type="match status" value="1"/>
</dbReference>
<evidence type="ECO:0000259" key="6">
    <source>
        <dbReference type="PROSITE" id="PS51724"/>
    </source>
</evidence>
<dbReference type="GO" id="GO:0008932">
    <property type="term" value="F:lytic endotransglycosylase activity"/>
    <property type="evidence" value="ECO:0007669"/>
    <property type="project" value="UniProtKB-UniRule"/>
</dbReference>
<dbReference type="PANTHER" id="PTHR34183:SF1">
    <property type="entry name" value="ENDOLYTIC PEPTIDOGLYCAN TRANSGLYCOSYLASE RLPA"/>
    <property type="match status" value="1"/>
</dbReference>
<keyword evidence="8" id="KW-1185">Reference proteome</keyword>
<dbReference type="PANTHER" id="PTHR34183">
    <property type="entry name" value="ENDOLYTIC PEPTIDOGLYCAN TRANSGLYCOSYLASE RLPA"/>
    <property type="match status" value="1"/>
</dbReference>
<dbReference type="CDD" id="cd22268">
    <property type="entry name" value="DPBB_RlpA-like"/>
    <property type="match status" value="1"/>
</dbReference>
<dbReference type="GO" id="GO:0000270">
    <property type="term" value="P:peptidoglycan metabolic process"/>
    <property type="evidence" value="ECO:0007669"/>
    <property type="project" value="UniProtKB-UniRule"/>
</dbReference>
<accession>A0A6N6N604</accession>
<keyword evidence="4" id="KW-0472">Membrane</keyword>
<dbReference type="Gene3D" id="2.40.40.10">
    <property type="entry name" value="RlpA-like domain"/>
    <property type="match status" value="1"/>
</dbReference>
<dbReference type="HAMAP" id="MF_02071">
    <property type="entry name" value="RlpA"/>
    <property type="match status" value="1"/>
</dbReference>
<reference evidence="7 8" key="1">
    <citation type="journal article" date="2017" name="Int. J. Syst. Evol. Microbiol.">
        <title>Desulfovibrio senegalensis sp. nov., a mesophilic sulfate reducer isolated from marine sediment.</title>
        <authorList>
            <person name="Thioye A."/>
            <person name="Gam Z.B.A."/>
            <person name="Mbengue M."/>
            <person name="Cayol J.L."/>
            <person name="Joseph-Bartoli M."/>
            <person name="Toure-Kane C."/>
            <person name="Labat M."/>
        </authorList>
    </citation>
    <scope>NUCLEOTIDE SEQUENCE [LARGE SCALE GENOMIC DNA]</scope>
    <source>
        <strain evidence="7 8">DSM 101509</strain>
    </source>
</reference>
<comment type="function">
    <text evidence="4">Lytic transglycosylase with a strong preference for naked glycan strands that lack stem peptides.</text>
</comment>
<evidence type="ECO:0000256" key="4">
    <source>
        <dbReference type="HAMAP-Rule" id="MF_02071"/>
    </source>
</evidence>
<dbReference type="EC" id="4.2.2.-" evidence="4"/>
<dbReference type="Pfam" id="PF03330">
    <property type="entry name" value="DPBB_1"/>
    <property type="match status" value="1"/>
</dbReference>
<evidence type="ECO:0000313" key="7">
    <source>
        <dbReference type="EMBL" id="KAB1443323.1"/>
    </source>
</evidence>
<dbReference type="InterPro" id="IPR007730">
    <property type="entry name" value="SPOR-like_dom"/>
</dbReference>
<dbReference type="EMBL" id="WAIE01000001">
    <property type="protein sequence ID" value="KAB1443323.1"/>
    <property type="molecule type" value="Genomic_DNA"/>
</dbReference>
<protein>
    <recommendedName>
        <fullName evidence="4">Probable endolytic peptidoglycan transglycosylase RlpA</fullName>
        <ecNumber evidence="4">4.2.2.-</ecNumber>
    </recommendedName>
</protein>
<dbReference type="Pfam" id="PF05036">
    <property type="entry name" value="SPOR"/>
    <property type="match status" value="1"/>
</dbReference>
<dbReference type="GO" id="GO:0042834">
    <property type="term" value="F:peptidoglycan binding"/>
    <property type="evidence" value="ECO:0007669"/>
    <property type="project" value="InterPro"/>
</dbReference>
<organism evidence="7 8">
    <name type="scientific">Pseudodesulfovibrio senegalensis</name>
    <dbReference type="NCBI Taxonomy" id="1721087"/>
    <lineage>
        <taxon>Bacteria</taxon>
        <taxon>Pseudomonadati</taxon>
        <taxon>Thermodesulfobacteriota</taxon>
        <taxon>Desulfovibrionia</taxon>
        <taxon>Desulfovibrionales</taxon>
        <taxon>Desulfovibrionaceae</taxon>
    </lineage>
</organism>
<dbReference type="PROSITE" id="PS51724">
    <property type="entry name" value="SPOR"/>
    <property type="match status" value="1"/>
</dbReference>
<comment type="subcellular location">
    <subcellularLocation>
        <location evidence="4">Cell membrane</location>
        <topology evidence="4">Lipid-anchor</topology>
    </subcellularLocation>
</comment>
<comment type="caution">
    <text evidence="7">The sequence shown here is derived from an EMBL/GenBank/DDBJ whole genome shotgun (WGS) entry which is preliminary data.</text>
</comment>
<keyword evidence="3 4" id="KW-0961">Cell wall biogenesis/degradation</keyword>
<evidence type="ECO:0000256" key="5">
    <source>
        <dbReference type="RuleBase" id="RU003495"/>
    </source>
</evidence>
<evidence type="ECO:0000256" key="3">
    <source>
        <dbReference type="ARBA" id="ARBA00023316"/>
    </source>
</evidence>
<dbReference type="AlphaFoldDB" id="A0A6N6N604"/>
<name>A0A6N6N604_9BACT</name>
<feature type="domain" description="SPOR" evidence="6">
    <location>
        <begin position="180"/>
        <end position="258"/>
    </location>
</feature>
<comment type="similarity">
    <text evidence="4 5">Belongs to the RlpA family.</text>
</comment>
<dbReference type="NCBIfam" id="TIGR00413">
    <property type="entry name" value="rlpA"/>
    <property type="match status" value="1"/>
</dbReference>